<feature type="domain" description="Aspartate carbamoyltransferase regulatory subunit C-terminal" evidence="13">
    <location>
        <begin position="443"/>
        <end position="487"/>
    </location>
</feature>
<evidence type="ECO:0000256" key="6">
    <source>
        <dbReference type="ARBA" id="ARBA00022975"/>
    </source>
</evidence>
<keyword evidence="5" id="KW-0862">Zinc</keyword>
<evidence type="ECO:0000259" key="12">
    <source>
        <dbReference type="Pfam" id="PF02729"/>
    </source>
</evidence>
<dbReference type="PRINTS" id="PR00101">
    <property type="entry name" value="ATCASE"/>
</dbReference>
<proteinExistence type="inferred from homology"/>
<dbReference type="GO" id="GO:0016597">
    <property type="term" value="F:amino acid binding"/>
    <property type="evidence" value="ECO:0007669"/>
    <property type="project" value="InterPro"/>
</dbReference>
<evidence type="ECO:0000313" key="15">
    <source>
        <dbReference type="Proteomes" id="UP000177579"/>
    </source>
</evidence>
<dbReference type="EMBL" id="MFGO01000006">
    <property type="protein sequence ID" value="OGF41722.1"/>
    <property type="molecule type" value="Genomic_DNA"/>
</dbReference>
<dbReference type="SUPFAM" id="SSF57825">
    <property type="entry name" value="Aspartate carbamoyltransferase, Regulatory-chain, C-terminal domain"/>
    <property type="match status" value="1"/>
</dbReference>
<dbReference type="Proteomes" id="UP000177579">
    <property type="component" value="Unassembled WGS sequence"/>
</dbReference>
<dbReference type="InterPro" id="IPR002082">
    <property type="entry name" value="Asp_carbamoyltransf"/>
</dbReference>
<keyword evidence="6" id="KW-0665">Pyrimidine biosynthesis</keyword>
<dbReference type="GO" id="GO:0044205">
    <property type="term" value="P:'de novo' UMP biosynthetic process"/>
    <property type="evidence" value="ECO:0007669"/>
    <property type="project" value="UniProtKB-UniPathway"/>
</dbReference>
<feature type="domain" description="Aspartate carbamoyltransferase regulatory subunit N-terminal" evidence="11">
    <location>
        <begin position="349"/>
        <end position="437"/>
    </location>
</feature>
<dbReference type="GO" id="GO:0009347">
    <property type="term" value="C:aspartate carbamoyltransferase complex"/>
    <property type="evidence" value="ECO:0007669"/>
    <property type="project" value="InterPro"/>
</dbReference>
<dbReference type="PANTHER" id="PTHR35805">
    <property type="entry name" value="ASPARTATE CARBAMOYLTRANSFERASE REGULATORY CHAIN"/>
    <property type="match status" value="1"/>
</dbReference>
<dbReference type="InterPro" id="IPR006130">
    <property type="entry name" value="Asp/Orn_carbamoylTrfase"/>
</dbReference>
<sequence length="488" mass="56120">MKNFISINDFSREEIFEKIIPGCKSMVAKAKTKKPLGWHPSKKVIFAFFEPSTRTLGSYLEASRLLGWRNMQINGAEATSLTKKESMANTVRMFAAQGADVLVMRTKIEGAQRFAAEILEADDWNTSVQNGGDGTNQHPTQTFLDLLTISEKLGRLDNFKIGFFGDLKYGRTVHSLLCALAHQKNISLKLASAPETVLQDRYKKIFKNVEEGDSLDILADCDVIYGSRLQEERFTADPVSLQRARDRFKISHKQLEMFKKDVIIMHPMPYVEEFDPQIRKDSRLIIDLQAWHGIPTRMFMLEEGYKNRKKKTLNNEKQKSEFEIITKMKLDKYMEERKSKKTVHKYFMPINNGTVIDHIPRGLGIKIREFLINKKLVGDIGVKHIIEDVPSKKQRLKNVLVLEDIFIPKETIAAISSFAPTITFNIIKNNIFQKIKIKNPSMISGIGRCPNENCITNHDGEASSKFTHHNDNLYCYYCEKEFEQREII</sequence>
<evidence type="ECO:0000256" key="1">
    <source>
        <dbReference type="ARBA" id="ARBA00004852"/>
    </source>
</evidence>
<feature type="domain" description="Aspartate/ornithine carbamoyltransferase Asp/Orn-binding" evidence="10">
    <location>
        <begin position="158"/>
        <end position="299"/>
    </location>
</feature>
<accession>A0A1F5TRZ2</accession>
<dbReference type="PROSITE" id="PS00097">
    <property type="entry name" value="CARBAMOYLTRANSFERASE"/>
    <property type="match status" value="1"/>
</dbReference>
<dbReference type="InterPro" id="IPR036792">
    <property type="entry name" value="Asp_carbatrfase_reg_C_sf"/>
</dbReference>
<keyword evidence="4" id="KW-0479">Metal-binding</keyword>
<dbReference type="PANTHER" id="PTHR35805:SF1">
    <property type="entry name" value="ASPARTATE CARBAMOYLTRANSFERASE REGULATORY CHAIN"/>
    <property type="match status" value="1"/>
</dbReference>
<keyword evidence="3 9" id="KW-0808">Transferase</keyword>
<dbReference type="InterPro" id="IPR020542">
    <property type="entry name" value="Asp_carbamoyltrfase_reg_C"/>
</dbReference>
<dbReference type="GO" id="GO:0004070">
    <property type="term" value="F:aspartate carbamoyltransferase activity"/>
    <property type="evidence" value="ECO:0007669"/>
    <property type="project" value="UniProtKB-UniRule"/>
</dbReference>
<evidence type="ECO:0000256" key="9">
    <source>
        <dbReference type="RuleBase" id="RU003634"/>
    </source>
</evidence>
<evidence type="ECO:0000259" key="11">
    <source>
        <dbReference type="Pfam" id="PF01948"/>
    </source>
</evidence>
<dbReference type="Pfam" id="PF02729">
    <property type="entry name" value="OTCace_N"/>
    <property type="match status" value="1"/>
</dbReference>
<evidence type="ECO:0000256" key="2">
    <source>
        <dbReference type="ARBA" id="ARBA00013008"/>
    </source>
</evidence>
<dbReference type="InterPro" id="IPR020545">
    <property type="entry name" value="Asp_carbamoyltransf_reg_N"/>
</dbReference>
<comment type="similarity">
    <text evidence="9">Belongs to the aspartate/ornithine carbamoyltransferase superfamily.</text>
</comment>
<organism evidence="14 15">
    <name type="scientific">Candidatus Falkowbacteria bacterium RIFOXYD2_FULL_34_120</name>
    <dbReference type="NCBI Taxonomy" id="1798007"/>
    <lineage>
        <taxon>Bacteria</taxon>
        <taxon>Candidatus Falkowiibacteriota</taxon>
    </lineage>
</organism>
<feature type="domain" description="Aspartate/ornithine carbamoyltransferase carbamoyl-P binding" evidence="12">
    <location>
        <begin position="2"/>
        <end position="151"/>
    </location>
</feature>
<evidence type="ECO:0000256" key="3">
    <source>
        <dbReference type="ARBA" id="ARBA00022679"/>
    </source>
</evidence>
<name>A0A1F5TRZ2_9BACT</name>
<protein>
    <recommendedName>
        <fullName evidence="2 8">Aspartate carbamoyltransferase</fullName>
        <ecNumber evidence="2 8">2.1.3.2</ecNumber>
    </recommendedName>
</protein>
<evidence type="ECO:0000259" key="13">
    <source>
        <dbReference type="Pfam" id="PF02748"/>
    </source>
</evidence>
<dbReference type="PRINTS" id="PR00100">
    <property type="entry name" value="AOTCASE"/>
</dbReference>
<dbReference type="InterPro" id="IPR006131">
    <property type="entry name" value="Asp_carbamoyltransf_Asp/Orn-bd"/>
</dbReference>
<dbReference type="Pfam" id="PF02748">
    <property type="entry name" value="PyrI_C"/>
    <property type="match status" value="1"/>
</dbReference>
<dbReference type="Pfam" id="PF01948">
    <property type="entry name" value="PyrI"/>
    <property type="match status" value="1"/>
</dbReference>
<dbReference type="InterPro" id="IPR036901">
    <property type="entry name" value="Asp/Orn_carbamoylTrfase_sf"/>
</dbReference>
<dbReference type="EC" id="2.1.3.2" evidence="2 8"/>
<dbReference type="InterPro" id="IPR036793">
    <property type="entry name" value="Asp_carbatrfase_reg_N_sf"/>
</dbReference>
<comment type="catalytic activity">
    <reaction evidence="7">
        <text>carbamoyl phosphate + L-aspartate = N-carbamoyl-L-aspartate + phosphate + H(+)</text>
        <dbReference type="Rhea" id="RHEA:20013"/>
        <dbReference type="ChEBI" id="CHEBI:15378"/>
        <dbReference type="ChEBI" id="CHEBI:29991"/>
        <dbReference type="ChEBI" id="CHEBI:32814"/>
        <dbReference type="ChEBI" id="CHEBI:43474"/>
        <dbReference type="ChEBI" id="CHEBI:58228"/>
        <dbReference type="EC" id="2.1.3.2"/>
    </reaction>
</comment>
<evidence type="ECO:0000256" key="7">
    <source>
        <dbReference type="ARBA" id="ARBA00048859"/>
    </source>
</evidence>
<evidence type="ECO:0000256" key="4">
    <source>
        <dbReference type="ARBA" id="ARBA00022723"/>
    </source>
</evidence>
<evidence type="ECO:0000256" key="8">
    <source>
        <dbReference type="NCBIfam" id="TIGR00670"/>
    </source>
</evidence>
<dbReference type="SUPFAM" id="SSF53671">
    <property type="entry name" value="Aspartate/ornithine carbamoyltransferase"/>
    <property type="match status" value="1"/>
</dbReference>
<dbReference type="Gene3D" id="3.40.50.1370">
    <property type="entry name" value="Aspartate/ornithine carbamoyltransferase"/>
    <property type="match status" value="2"/>
</dbReference>
<evidence type="ECO:0000256" key="5">
    <source>
        <dbReference type="ARBA" id="ARBA00022833"/>
    </source>
</evidence>
<dbReference type="GO" id="GO:0006207">
    <property type="term" value="P:'de novo' pyrimidine nucleobase biosynthetic process"/>
    <property type="evidence" value="ECO:0007669"/>
    <property type="project" value="InterPro"/>
</dbReference>
<dbReference type="GO" id="GO:0046872">
    <property type="term" value="F:metal ion binding"/>
    <property type="evidence" value="ECO:0007669"/>
    <property type="project" value="UniProtKB-KW"/>
</dbReference>
<gene>
    <name evidence="14" type="ORF">A2531_06175</name>
</gene>
<dbReference type="NCBIfam" id="TIGR00670">
    <property type="entry name" value="asp_carb_tr"/>
    <property type="match status" value="1"/>
</dbReference>
<evidence type="ECO:0000313" key="14">
    <source>
        <dbReference type="EMBL" id="OGF41722.1"/>
    </source>
</evidence>
<evidence type="ECO:0000259" key="10">
    <source>
        <dbReference type="Pfam" id="PF00185"/>
    </source>
</evidence>
<dbReference type="SUPFAM" id="SSF54893">
    <property type="entry name" value="Aspartate carbamoyltransferase, Regulatory-chain, N-terminal domain"/>
    <property type="match status" value="1"/>
</dbReference>
<comment type="caution">
    <text evidence="14">The sequence shown here is derived from an EMBL/GenBank/DDBJ whole genome shotgun (WGS) entry which is preliminary data.</text>
</comment>
<dbReference type="Pfam" id="PF00185">
    <property type="entry name" value="OTCace"/>
    <property type="match status" value="1"/>
</dbReference>
<dbReference type="AlphaFoldDB" id="A0A1F5TRZ2"/>
<dbReference type="InterPro" id="IPR002801">
    <property type="entry name" value="Asp_carbamoylTrfase_reg"/>
</dbReference>
<dbReference type="GO" id="GO:0006520">
    <property type="term" value="P:amino acid metabolic process"/>
    <property type="evidence" value="ECO:0007669"/>
    <property type="project" value="InterPro"/>
</dbReference>
<comment type="pathway">
    <text evidence="1">Pyrimidine metabolism; UMP biosynthesis via de novo pathway; (S)-dihydroorotate from bicarbonate: step 2/3.</text>
</comment>
<dbReference type="Gene3D" id="2.30.30.20">
    <property type="entry name" value="Aspartate carbamoyltransferase regulatory subunit, C-terminal domain"/>
    <property type="match status" value="1"/>
</dbReference>
<reference evidence="14 15" key="1">
    <citation type="journal article" date="2016" name="Nat. Commun.">
        <title>Thousands of microbial genomes shed light on interconnected biogeochemical processes in an aquifer system.</title>
        <authorList>
            <person name="Anantharaman K."/>
            <person name="Brown C.T."/>
            <person name="Hug L.A."/>
            <person name="Sharon I."/>
            <person name="Castelle C.J."/>
            <person name="Probst A.J."/>
            <person name="Thomas B.C."/>
            <person name="Singh A."/>
            <person name="Wilkins M.J."/>
            <person name="Karaoz U."/>
            <person name="Brodie E.L."/>
            <person name="Williams K.H."/>
            <person name="Hubbard S.S."/>
            <person name="Banfield J.F."/>
        </authorList>
    </citation>
    <scope>NUCLEOTIDE SEQUENCE [LARGE SCALE GENOMIC DNA]</scope>
</reference>
<dbReference type="Gene3D" id="3.30.70.140">
    <property type="entry name" value="Aspartate carbamoyltransferase regulatory subunit, N-terminal domain"/>
    <property type="match status" value="1"/>
</dbReference>
<dbReference type="InterPro" id="IPR006132">
    <property type="entry name" value="Asp/Orn_carbamoyltranf_P-bd"/>
</dbReference>
<dbReference type="UniPathway" id="UPA00070">
    <property type="reaction ID" value="UER00116"/>
</dbReference>